<evidence type="ECO:0000259" key="4">
    <source>
        <dbReference type="PROSITE" id="PS51352"/>
    </source>
</evidence>
<protein>
    <submittedName>
        <fullName evidence="5">Thiol-disulfide isomerase or thioredoxin</fullName>
    </submittedName>
</protein>
<dbReference type="Pfam" id="PF08534">
    <property type="entry name" value="Redoxin"/>
    <property type="match status" value="1"/>
</dbReference>
<dbReference type="GO" id="GO:0017004">
    <property type="term" value="P:cytochrome complex assembly"/>
    <property type="evidence" value="ECO:0007669"/>
    <property type="project" value="UniProtKB-KW"/>
</dbReference>
<keyword evidence="6" id="KW-1185">Reference proteome</keyword>
<dbReference type="PROSITE" id="PS00194">
    <property type="entry name" value="THIOREDOXIN_1"/>
    <property type="match status" value="1"/>
</dbReference>
<evidence type="ECO:0000256" key="3">
    <source>
        <dbReference type="ARBA" id="ARBA00023284"/>
    </source>
</evidence>
<comment type="subcellular location">
    <subcellularLocation>
        <location evidence="1">Cell envelope</location>
    </subcellularLocation>
</comment>
<evidence type="ECO:0000313" key="5">
    <source>
        <dbReference type="EMBL" id="SEF52836.1"/>
    </source>
</evidence>
<dbReference type="InterPro" id="IPR013766">
    <property type="entry name" value="Thioredoxin_domain"/>
</dbReference>
<dbReference type="PROSITE" id="PS51352">
    <property type="entry name" value="THIOREDOXIN_2"/>
    <property type="match status" value="1"/>
</dbReference>
<feature type="domain" description="Thioredoxin" evidence="4">
    <location>
        <begin position="38"/>
        <end position="185"/>
    </location>
</feature>
<dbReference type="AlphaFoldDB" id="A0A1H5SQG1"/>
<dbReference type="Gene3D" id="3.40.30.10">
    <property type="entry name" value="Glutaredoxin"/>
    <property type="match status" value="1"/>
</dbReference>
<keyword evidence="5" id="KW-0413">Isomerase</keyword>
<organism evidence="5 6">
    <name type="scientific">Halpernia humi</name>
    <dbReference type="NCBI Taxonomy" id="493375"/>
    <lineage>
        <taxon>Bacteria</taxon>
        <taxon>Pseudomonadati</taxon>
        <taxon>Bacteroidota</taxon>
        <taxon>Flavobacteriia</taxon>
        <taxon>Flavobacteriales</taxon>
        <taxon>Weeksellaceae</taxon>
        <taxon>Chryseobacterium group</taxon>
        <taxon>Halpernia</taxon>
    </lineage>
</organism>
<sequence>MNFLKKNIFYLILTAFMIAVFAIPKFGDFVRGQILMSPSISKVESEITFSDSDYNIALKGINVPDANLKDFKNETVFLNFWGTWCPPCRAEWPTIQKLYDAKNGKMKFVLIAMQDKEEDIRKFLKENNYNVPVYVAQSPLTEKLLPSVFPTTYILAKGGRILQKEDGSKDWNSKNVLDFIDNVTK</sequence>
<dbReference type="InterPro" id="IPR013740">
    <property type="entry name" value="Redoxin"/>
</dbReference>
<dbReference type="InterPro" id="IPR036249">
    <property type="entry name" value="Thioredoxin-like_sf"/>
</dbReference>
<dbReference type="Proteomes" id="UP000236738">
    <property type="component" value="Unassembled WGS sequence"/>
</dbReference>
<gene>
    <name evidence="5" type="ORF">SAMN05421847_0234</name>
</gene>
<dbReference type="RefSeq" id="WP_103912286.1">
    <property type="nucleotide sequence ID" value="NZ_FNUS01000001.1"/>
</dbReference>
<accession>A0A1H5SQG1</accession>
<keyword evidence="2" id="KW-0201">Cytochrome c-type biogenesis</keyword>
<keyword evidence="3" id="KW-0676">Redox-active center</keyword>
<evidence type="ECO:0000256" key="1">
    <source>
        <dbReference type="ARBA" id="ARBA00004196"/>
    </source>
</evidence>
<dbReference type="GO" id="GO:0016853">
    <property type="term" value="F:isomerase activity"/>
    <property type="evidence" value="ECO:0007669"/>
    <property type="project" value="UniProtKB-KW"/>
</dbReference>
<name>A0A1H5SQG1_9FLAO</name>
<dbReference type="SUPFAM" id="SSF52833">
    <property type="entry name" value="Thioredoxin-like"/>
    <property type="match status" value="1"/>
</dbReference>
<dbReference type="GO" id="GO:0016491">
    <property type="term" value="F:oxidoreductase activity"/>
    <property type="evidence" value="ECO:0007669"/>
    <property type="project" value="InterPro"/>
</dbReference>
<dbReference type="GO" id="GO:0030313">
    <property type="term" value="C:cell envelope"/>
    <property type="evidence" value="ECO:0007669"/>
    <property type="project" value="UniProtKB-SubCell"/>
</dbReference>
<dbReference type="InterPro" id="IPR050553">
    <property type="entry name" value="Thioredoxin_ResA/DsbE_sf"/>
</dbReference>
<evidence type="ECO:0000313" key="6">
    <source>
        <dbReference type="Proteomes" id="UP000236738"/>
    </source>
</evidence>
<evidence type="ECO:0000256" key="2">
    <source>
        <dbReference type="ARBA" id="ARBA00022748"/>
    </source>
</evidence>
<dbReference type="PANTHER" id="PTHR42852:SF13">
    <property type="entry name" value="PROTEIN DIPZ"/>
    <property type="match status" value="1"/>
</dbReference>
<dbReference type="CDD" id="cd02966">
    <property type="entry name" value="TlpA_like_family"/>
    <property type="match status" value="1"/>
</dbReference>
<dbReference type="EMBL" id="FNUS01000001">
    <property type="protein sequence ID" value="SEF52836.1"/>
    <property type="molecule type" value="Genomic_DNA"/>
</dbReference>
<dbReference type="InterPro" id="IPR017937">
    <property type="entry name" value="Thioredoxin_CS"/>
</dbReference>
<reference evidence="6" key="1">
    <citation type="submission" date="2016-10" db="EMBL/GenBank/DDBJ databases">
        <authorList>
            <person name="Varghese N."/>
            <person name="Submissions S."/>
        </authorList>
    </citation>
    <scope>NUCLEOTIDE SEQUENCE [LARGE SCALE GENOMIC DNA]</scope>
    <source>
        <strain evidence="6">DSM 21580</strain>
    </source>
</reference>
<proteinExistence type="predicted"/>
<dbReference type="OrthoDB" id="9815205at2"/>
<dbReference type="PANTHER" id="PTHR42852">
    <property type="entry name" value="THIOL:DISULFIDE INTERCHANGE PROTEIN DSBE"/>
    <property type="match status" value="1"/>
</dbReference>